<dbReference type="RefSeq" id="WP_069114949.1">
    <property type="nucleotide sequence ID" value="NZ_FNUC01000004.1"/>
</dbReference>
<dbReference type="Gene3D" id="3.10.180.10">
    <property type="entry name" value="2,3-Dihydroxybiphenyl 1,2-Dioxygenase, domain 1"/>
    <property type="match status" value="1"/>
</dbReference>
<organism evidence="2 3">
    <name type="scientific">Jiangella alba</name>
    <dbReference type="NCBI Taxonomy" id="561176"/>
    <lineage>
        <taxon>Bacteria</taxon>
        <taxon>Bacillati</taxon>
        <taxon>Actinomycetota</taxon>
        <taxon>Actinomycetes</taxon>
        <taxon>Jiangellales</taxon>
        <taxon>Jiangellaceae</taxon>
        <taxon>Jiangella</taxon>
    </lineage>
</organism>
<sequence>MSTASLASILLSSTDPDRLGAWYAAALTPSDDARVGDYRMLRYGAFHLMIDQRDDVGAANPEPGRMILNFDVDDARSVVARLDDMGVSWLAPLEDRDGSLFATAIDPDGNYVQLIQISPEHQAQLAADHAPDQA</sequence>
<gene>
    <name evidence="2" type="ORF">SAMN04488561_5910</name>
</gene>
<dbReference type="CDD" id="cd06587">
    <property type="entry name" value="VOC"/>
    <property type="match status" value="1"/>
</dbReference>
<dbReference type="EMBL" id="FNUC01000004">
    <property type="protein sequence ID" value="SEF17517.1"/>
    <property type="molecule type" value="Genomic_DNA"/>
</dbReference>
<name>A0A1H5PWY1_9ACTN</name>
<evidence type="ECO:0000313" key="2">
    <source>
        <dbReference type="EMBL" id="SEF17517.1"/>
    </source>
</evidence>
<dbReference type="InterPro" id="IPR041581">
    <property type="entry name" value="Glyoxalase_6"/>
</dbReference>
<dbReference type="Proteomes" id="UP000181980">
    <property type="component" value="Unassembled WGS sequence"/>
</dbReference>
<dbReference type="InterPro" id="IPR037523">
    <property type="entry name" value="VOC_core"/>
</dbReference>
<dbReference type="SUPFAM" id="SSF54593">
    <property type="entry name" value="Glyoxalase/Bleomycin resistance protein/Dihydroxybiphenyl dioxygenase"/>
    <property type="match status" value="1"/>
</dbReference>
<dbReference type="AlphaFoldDB" id="A0A1H5PWY1"/>
<accession>A0A1H5PWY1</accession>
<evidence type="ECO:0000313" key="3">
    <source>
        <dbReference type="Proteomes" id="UP000181980"/>
    </source>
</evidence>
<dbReference type="InterPro" id="IPR029068">
    <property type="entry name" value="Glyas_Bleomycin-R_OHBP_Dase"/>
</dbReference>
<dbReference type="OrthoDB" id="8957634at2"/>
<protein>
    <recommendedName>
        <fullName evidence="1">VOC domain-containing protein</fullName>
    </recommendedName>
</protein>
<keyword evidence="3" id="KW-1185">Reference proteome</keyword>
<feature type="domain" description="VOC" evidence="1">
    <location>
        <begin position="5"/>
        <end position="117"/>
    </location>
</feature>
<evidence type="ECO:0000259" key="1">
    <source>
        <dbReference type="PROSITE" id="PS51819"/>
    </source>
</evidence>
<dbReference type="PROSITE" id="PS51819">
    <property type="entry name" value="VOC"/>
    <property type="match status" value="1"/>
</dbReference>
<dbReference type="STRING" id="561176.SAMN04488561_5910"/>
<proteinExistence type="predicted"/>
<reference evidence="3" key="1">
    <citation type="submission" date="2016-10" db="EMBL/GenBank/DDBJ databases">
        <authorList>
            <person name="Varghese N."/>
            <person name="Submissions S."/>
        </authorList>
    </citation>
    <scope>NUCLEOTIDE SEQUENCE [LARGE SCALE GENOMIC DNA]</scope>
    <source>
        <strain evidence="3">DSM 45237</strain>
    </source>
</reference>
<dbReference type="Pfam" id="PF18029">
    <property type="entry name" value="Glyoxalase_6"/>
    <property type="match status" value="1"/>
</dbReference>